<name>A0A5C1AMB6_9BACT</name>
<dbReference type="Pfam" id="PF03965">
    <property type="entry name" value="Penicillinase_R"/>
    <property type="match status" value="1"/>
</dbReference>
<dbReference type="InterPro" id="IPR005650">
    <property type="entry name" value="BlaI_family"/>
</dbReference>
<evidence type="ECO:0000256" key="4">
    <source>
        <dbReference type="ARBA" id="ARBA00023163"/>
    </source>
</evidence>
<keyword evidence="3" id="KW-0238">DNA-binding</keyword>
<evidence type="ECO:0000313" key="5">
    <source>
        <dbReference type="EMBL" id="QEL18872.1"/>
    </source>
</evidence>
<dbReference type="InterPro" id="IPR036388">
    <property type="entry name" value="WH-like_DNA-bd_sf"/>
</dbReference>
<organism evidence="5 6">
    <name type="scientific">Limnoglobus roseus</name>
    <dbReference type="NCBI Taxonomy" id="2598579"/>
    <lineage>
        <taxon>Bacteria</taxon>
        <taxon>Pseudomonadati</taxon>
        <taxon>Planctomycetota</taxon>
        <taxon>Planctomycetia</taxon>
        <taxon>Gemmatales</taxon>
        <taxon>Gemmataceae</taxon>
        <taxon>Limnoglobus</taxon>
    </lineage>
</organism>
<comment type="similarity">
    <text evidence="1">Belongs to the BlaI transcriptional regulatory family.</text>
</comment>
<dbReference type="RefSeq" id="WP_218575181.1">
    <property type="nucleotide sequence ID" value="NZ_CP042425.1"/>
</dbReference>
<keyword evidence="6" id="KW-1185">Reference proteome</keyword>
<evidence type="ECO:0000256" key="2">
    <source>
        <dbReference type="ARBA" id="ARBA00023015"/>
    </source>
</evidence>
<keyword evidence="4" id="KW-0804">Transcription</keyword>
<dbReference type="KEGG" id="lrs:PX52LOC_05914"/>
<dbReference type="GO" id="GO:0003677">
    <property type="term" value="F:DNA binding"/>
    <property type="evidence" value="ECO:0007669"/>
    <property type="project" value="UniProtKB-KW"/>
</dbReference>
<dbReference type="InterPro" id="IPR036390">
    <property type="entry name" value="WH_DNA-bd_sf"/>
</dbReference>
<dbReference type="Proteomes" id="UP000324974">
    <property type="component" value="Chromosome"/>
</dbReference>
<dbReference type="PIRSF" id="PIRSF019455">
    <property type="entry name" value="CopR_AtkY"/>
    <property type="match status" value="1"/>
</dbReference>
<keyword evidence="2" id="KW-0805">Transcription regulation</keyword>
<evidence type="ECO:0000313" key="6">
    <source>
        <dbReference type="Proteomes" id="UP000324974"/>
    </source>
</evidence>
<dbReference type="AlphaFoldDB" id="A0A5C1AMB6"/>
<dbReference type="Gene3D" id="1.10.10.10">
    <property type="entry name" value="Winged helix-like DNA-binding domain superfamily/Winged helix DNA-binding domain"/>
    <property type="match status" value="1"/>
</dbReference>
<dbReference type="Gene3D" id="1.10.4040.10">
    <property type="entry name" value="Penicillinase repressor domain"/>
    <property type="match status" value="1"/>
</dbReference>
<dbReference type="SUPFAM" id="SSF46785">
    <property type="entry name" value="Winged helix' DNA-binding domain"/>
    <property type="match status" value="1"/>
</dbReference>
<gene>
    <name evidence="5" type="ORF">PX52LOC_05914</name>
</gene>
<dbReference type="GO" id="GO:0045892">
    <property type="term" value="P:negative regulation of DNA-templated transcription"/>
    <property type="evidence" value="ECO:0007669"/>
    <property type="project" value="InterPro"/>
</dbReference>
<reference evidence="6" key="1">
    <citation type="submission" date="2019-08" db="EMBL/GenBank/DDBJ databases">
        <title>Limnoglobus roseus gen. nov., sp. nov., a novel freshwater planctomycete with a giant genome from the family Gemmataceae.</title>
        <authorList>
            <person name="Kulichevskaya I.S."/>
            <person name="Naumoff D.G."/>
            <person name="Miroshnikov K."/>
            <person name="Ivanova A."/>
            <person name="Philippov D.A."/>
            <person name="Hakobyan A."/>
            <person name="Rijpstra I.C."/>
            <person name="Sinninghe Damste J.S."/>
            <person name="Liesack W."/>
            <person name="Dedysh S.N."/>
        </authorList>
    </citation>
    <scope>NUCLEOTIDE SEQUENCE [LARGE SCALE GENOMIC DNA]</scope>
    <source>
        <strain evidence="6">PX52</strain>
    </source>
</reference>
<protein>
    <submittedName>
        <fullName evidence="5">BlaI/MecI/CopY family transcriptional regulator</fullName>
    </submittedName>
</protein>
<evidence type="ECO:0000256" key="3">
    <source>
        <dbReference type="ARBA" id="ARBA00023125"/>
    </source>
</evidence>
<proteinExistence type="inferred from homology"/>
<sequence length="134" mass="14373">MTEREADGLPALSEVQMQVMHAVWAGGEVTVTDVWTAVAARRPVARNTILTLMDRLAAKGWLTRRADGPAFRYAAAVSRAAALGGAVRRLVDSAFAGSADALVMALIEGRGVTDDEARRIRRLINAARKAEDKS</sequence>
<evidence type="ECO:0000256" key="1">
    <source>
        <dbReference type="ARBA" id="ARBA00011046"/>
    </source>
</evidence>
<dbReference type="EMBL" id="CP042425">
    <property type="protein sequence ID" value="QEL18872.1"/>
    <property type="molecule type" value="Genomic_DNA"/>
</dbReference>
<accession>A0A5C1AMB6</accession>